<dbReference type="RefSeq" id="WP_213430224.1">
    <property type="nucleotide sequence ID" value="NZ_AP031286.1"/>
</dbReference>
<reference evidence="1" key="1">
    <citation type="submission" date="2022-06" db="EMBL/GenBank/DDBJ databases">
        <authorList>
            <person name="Dietemann V."/>
            <person name="Ory F."/>
            <person name="Dainat B."/>
            <person name="Oberhansli S."/>
        </authorList>
    </citation>
    <scope>NUCLEOTIDE SEQUENCE</scope>
    <source>
        <strain evidence="1">Ena-SAMPLE-TAB-26-04-2022-14:26:32:270-5432</strain>
    </source>
</reference>
<comment type="caution">
    <text evidence="1">The sequence shown here is derived from an EMBL/GenBank/DDBJ whole genome shotgun (WGS) entry which is preliminary data.</text>
</comment>
<gene>
    <name evidence="1" type="ORF">WJ0W_005821</name>
</gene>
<protein>
    <submittedName>
        <fullName evidence="1">Uncharacterized protein</fullName>
    </submittedName>
</protein>
<dbReference type="EMBL" id="CALYLO010000012">
    <property type="protein sequence ID" value="CAH8248637.1"/>
    <property type="molecule type" value="Genomic_DNA"/>
</dbReference>
<dbReference type="Proteomes" id="UP001154322">
    <property type="component" value="Unassembled WGS sequence"/>
</dbReference>
<name>A0ABN8UBR9_9BACL</name>
<keyword evidence="2" id="KW-1185">Reference proteome</keyword>
<accession>A0ABN8UBR9</accession>
<evidence type="ECO:0000313" key="2">
    <source>
        <dbReference type="Proteomes" id="UP001154322"/>
    </source>
</evidence>
<evidence type="ECO:0000313" key="1">
    <source>
        <dbReference type="EMBL" id="CAH8248637.1"/>
    </source>
</evidence>
<sequence>MKELIDCENVQDFIALFHARRYEWEQEGRAWDALSIHLLSTTWADIILRHAPVNDSVKVCRLKNLLAATEKAMASRRAGGEVL</sequence>
<proteinExistence type="predicted"/>
<organism evidence="1 2">
    <name type="scientific">Paenibacillus melissococcoides</name>
    <dbReference type="NCBI Taxonomy" id="2912268"/>
    <lineage>
        <taxon>Bacteria</taxon>
        <taxon>Bacillati</taxon>
        <taxon>Bacillota</taxon>
        <taxon>Bacilli</taxon>
        <taxon>Bacillales</taxon>
        <taxon>Paenibacillaceae</taxon>
        <taxon>Paenibacillus</taxon>
    </lineage>
</organism>